<dbReference type="InterPro" id="IPR011701">
    <property type="entry name" value="MFS"/>
</dbReference>
<protein>
    <recommendedName>
        <fullName evidence="22">Sialin</fullName>
    </recommendedName>
    <alternativeName>
        <fullName evidence="25">H(+)/nitrate cotransporter</fullName>
    </alternativeName>
    <alternativeName>
        <fullName evidence="23">H(+)/sialic acid cotransporter</fullName>
    </alternativeName>
    <alternativeName>
        <fullName evidence="24">Vesicular excitatory amino acid transporter</fullName>
    </alternativeName>
</protein>
<dbReference type="SUPFAM" id="SSF103473">
    <property type="entry name" value="MFS general substrate transporter"/>
    <property type="match status" value="1"/>
</dbReference>
<dbReference type="OrthoDB" id="2985014at2759"/>
<dbReference type="PANTHER" id="PTHR11662:SF399">
    <property type="entry name" value="FI19708P1-RELATED"/>
    <property type="match status" value="1"/>
</dbReference>
<dbReference type="Pfam" id="PF07690">
    <property type="entry name" value="MFS_1"/>
    <property type="match status" value="1"/>
</dbReference>
<evidence type="ECO:0000313" key="30">
    <source>
        <dbReference type="Proteomes" id="UP000326759"/>
    </source>
</evidence>
<keyword evidence="5" id="KW-0813">Transport</keyword>
<dbReference type="GO" id="GO:0046942">
    <property type="term" value="P:carboxylic acid transport"/>
    <property type="evidence" value="ECO:0007669"/>
    <property type="project" value="UniProtKB-ARBA"/>
</dbReference>
<reference evidence="29 30" key="1">
    <citation type="journal article" date="2019" name="PLoS Biol.">
        <title>Sex chromosomes control vertical transmission of feminizing Wolbachia symbionts in an isopod.</title>
        <authorList>
            <person name="Becking T."/>
            <person name="Chebbi M.A."/>
            <person name="Giraud I."/>
            <person name="Moumen B."/>
            <person name="Laverre T."/>
            <person name="Caubet Y."/>
            <person name="Peccoud J."/>
            <person name="Gilbert C."/>
            <person name="Cordaux R."/>
        </authorList>
    </citation>
    <scope>NUCLEOTIDE SEQUENCE [LARGE SCALE GENOMIC DNA]</scope>
    <source>
        <strain evidence="29">ANa2</strain>
        <tissue evidence="29">Whole body excluding digestive tract and cuticle</tissue>
    </source>
</reference>
<keyword evidence="7 27" id="KW-0812">Transmembrane</keyword>
<dbReference type="EMBL" id="SEYY01001313">
    <property type="protein sequence ID" value="KAB7505360.1"/>
    <property type="molecule type" value="Genomic_DNA"/>
</dbReference>
<evidence type="ECO:0000256" key="12">
    <source>
        <dbReference type="ARBA" id="ARBA00023180"/>
    </source>
</evidence>
<keyword evidence="10" id="KW-0770">Synapse</keyword>
<evidence type="ECO:0000256" key="16">
    <source>
        <dbReference type="ARBA" id="ARBA00050554"/>
    </source>
</evidence>
<dbReference type="Proteomes" id="UP000326759">
    <property type="component" value="Unassembled WGS sequence"/>
</dbReference>
<accession>A0A5N5TJ28</accession>
<evidence type="ECO:0000256" key="9">
    <source>
        <dbReference type="ARBA" id="ARBA00022989"/>
    </source>
</evidence>
<keyword evidence="9 27" id="KW-1133">Transmembrane helix</keyword>
<dbReference type="GO" id="GO:0006820">
    <property type="term" value="P:monoatomic anion transport"/>
    <property type="evidence" value="ECO:0007669"/>
    <property type="project" value="TreeGrafter"/>
</dbReference>
<feature type="region of interest" description="Disordered" evidence="26">
    <location>
        <begin position="1"/>
        <end position="33"/>
    </location>
</feature>
<dbReference type="FunFam" id="1.20.1250.20:FF:000067">
    <property type="entry name" value="sialin isoform X2"/>
    <property type="match status" value="1"/>
</dbReference>
<dbReference type="AlphaFoldDB" id="A0A5N5TJ28"/>
<dbReference type="Gene3D" id="1.20.1250.20">
    <property type="entry name" value="MFS general substrate transporter like domains"/>
    <property type="match status" value="2"/>
</dbReference>
<gene>
    <name evidence="29" type="primary">Picot_12</name>
    <name evidence="29" type="ORF">Anas_05801</name>
</gene>
<feature type="transmembrane region" description="Helical" evidence="27">
    <location>
        <begin position="207"/>
        <end position="225"/>
    </location>
</feature>
<dbReference type="FunFam" id="1.20.1250.20:FF:000003">
    <property type="entry name" value="Solute carrier family 17 member 3"/>
    <property type="match status" value="1"/>
</dbReference>
<evidence type="ECO:0000256" key="22">
    <source>
        <dbReference type="ARBA" id="ARBA00069713"/>
    </source>
</evidence>
<evidence type="ECO:0000256" key="10">
    <source>
        <dbReference type="ARBA" id="ARBA00023018"/>
    </source>
</evidence>
<keyword evidence="11 27" id="KW-0472">Membrane</keyword>
<dbReference type="InterPro" id="IPR020846">
    <property type="entry name" value="MFS_dom"/>
</dbReference>
<comment type="catalytic activity">
    <reaction evidence="20">
        <text>D-glucuronate(out) + H(+)(out) = D-glucuronate(in) + H(+)(in)</text>
        <dbReference type="Rhea" id="RHEA:72591"/>
        <dbReference type="ChEBI" id="CHEBI:15378"/>
        <dbReference type="ChEBI" id="CHEBI:58720"/>
    </reaction>
    <physiologicalReaction direction="left-to-right" evidence="20">
        <dbReference type="Rhea" id="RHEA:72592"/>
    </physiologicalReaction>
</comment>
<dbReference type="InterPro" id="IPR050382">
    <property type="entry name" value="MFS_Na/Anion_cotransporter"/>
</dbReference>
<evidence type="ECO:0000256" key="23">
    <source>
        <dbReference type="ARBA" id="ARBA00080244"/>
    </source>
</evidence>
<feature type="transmembrane region" description="Helical" evidence="27">
    <location>
        <begin position="434"/>
        <end position="458"/>
    </location>
</feature>
<organism evidence="29 30">
    <name type="scientific">Armadillidium nasatum</name>
    <dbReference type="NCBI Taxonomy" id="96803"/>
    <lineage>
        <taxon>Eukaryota</taxon>
        <taxon>Metazoa</taxon>
        <taxon>Ecdysozoa</taxon>
        <taxon>Arthropoda</taxon>
        <taxon>Crustacea</taxon>
        <taxon>Multicrustacea</taxon>
        <taxon>Malacostraca</taxon>
        <taxon>Eumalacostraca</taxon>
        <taxon>Peracarida</taxon>
        <taxon>Isopoda</taxon>
        <taxon>Oniscidea</taxon>
        <taxon>Crinocheta</taxon>
        <taxon>Armadillidiidae</taxon>
        <taxon>Armadillidium</taxon>
    </lineage>
</organism>
<evidence type="ECO:0000256" key="25">
    <source>
        <dbReference type="ARBA" id="ARBA00081925"/>
    </source>
</evidence>
<evidence type="ECO:0000256" key="24">
    <source>
        <dbReference type="ARBA" id="ARBA00081195"/>
    </source>
</evidence>
<dbReference type="GO" id="GO:0005765">
    <property type="term" value="C:lysosomal membrane"/>
    <property type="evidence" value="ECO:0007669"/>
    <property type="project" value="UniProtKB-SubCell"/>
</dbReference>
<evidence type="ECO:0000256" key="6">
    <source>
        <dbReference type="ARBA" id="ARBA00022475"/>
    </source>
</evidence>
<evidence type="ECO:0000256" key="21">
    <source>
        <dbReference type="ARBA" id="ARBA00056891"/>
    </source>
</evidence>
<feature type="transmembrane region" description="Helical" evidence="27">
    <location>
        <begin position="339"/>
        <end position="360"/>
    </location>
</feature>
<evidence type="ECO:0000256" key="19">
    <source>
        <dbReference type="ARBA" id="ARBA00051447"/>
    </source>
</evidence>
<comment type="caution">
    <text evidence="29">The sequence shown here is derived from an EMBL/GenBank/DDBJ whole genome shotgun (WGS) entry which is preliminary data.</text>
</comment>
<feature type="transmembrane region" description="Helical" evidence="27">
    <location>
        <begin position="470"/>
        <end position="489"/>
    </location>
</feature>
<keyword evidence="8" id="KW-0769">Symport</keyword>
<name>A0A5N5TJ28_9CRUS</name>
<feature type="transmembrane region" description="Helical" evidence="27">
    <location>
        <begin position="48"/>
        <end position="75"/>
    </location>
</feature>
<evidence type="ECO:0000256" key="5">
    <source>
        <dbReference type="ARBA" id="ARBA00022448"/>
    </source>
</evidence>
<feature type="transmembrane region" description="Helical" evidence="27">
    <location>
        <begin position="381"/>
        <end position="397"/>
    </location>
</feature>
<evidence type="ECO:0000256" key="1">
    <source>
        <dbReference type="ARBA" id="ARBA00004432"/>
    </source>
</evidence>
<evidence type="ECO:0000256" key="27">
    <source>
        <dbReference type="SAM" id="Phobius"/>
    </source>
</evidence>
<keyword evidence="13" id="KW-0458">Lysosome</keyword>
<evidence type="ECO:0000256" key="26">
    <source>
        <dbReference type="SAM" id="MobiDB-lite"/>
    </source>
</evidence>
<comment type="catalytic activity">
    <reaction evidence="18">
        <text>N-acetyl-L-aspartyl-L-glutamate(out) = N-acetyl-L-aspartyl-L-glutamate(in)</text>
        <dbReference type="Rhea" id="RHEA:72599"/>
        <dbReference type="ChEBI" id="CHEBI:76931"/>
    </reaction>
    <physiologicalReaction direction="left-to-right" evidence="18">
        <dbReference type="Rhea" id="RHEA:72600"/>
    </physiologicalReaction>
</comment>
<feature type="transmembrane region" description="Helical" evidence="27">
    <location>
        <begin position="237"/>
        <end position="257"/>
    </location>
</feature>
<comment type="function">
    <text evidence="21">Receptor for CM101, a polysaccharide produced by group B Streptococcus with antipathoangiogenic properties.</text>
</comment>
<evidence type="ECO:0000256" key="4">
    <source>
        <dbReference type="ARBA" id="ARBA00004656"/>
    </source>
</evidence>
<evidence type="ECO:0000256" key="7">
    <source>
        <dbReference type="ARBA" id="ARBA00022692"/>
    </source>
</evidence>
<dbReference type="PROSITE" id="PS50850">
    <property type="entry name" value="MFS"/>
    <property type="match status" value="1"/>
</dbReference>
<feature type="compositionally biased region" description="Polar residues" evidence="26">
    <location>
        <begin position="17"/>
        <end position="33"/>
    </location>
</feature>
<dbReference type="GO" id="GO:0030672">
    <property type="term" value="C:synaptic vesicle membrane"/>
    <property type="evidence" value="ECO:0007669"/>
    <property type="project" value="UniProtKB-SubCell"/>
</dbReference>
<feature type="transmembrane region" description="Helical" evidence="27">
    <location>
        <begin position="296"/>
        <end position="319"/>
    </location>
</feature>
<keyword evidence="6" id="KW-1003">Cell membrane</keyword>
<comment type="catalytic activity">
    <reaction evidence="16">
        <text>L-aspartate(out) = L-aspartate(in)</text>
        <dbReference type="Rhea" id="RHEA:66332"/>
        <dbReference type="ChEBI" id="CHEBI:29991"/>
    </reaction>
    <physiologicalReaction direction="left-to-right" evidence="16">
        <dbReference type="Rhea" id="RHEA:66333"/>
    </physiologicalReaction>
</comment>
<evidence type="ECO:0000313" key="29">
    <source>
        <dbReference type="EMBL" id="KAB7505360.1"/>
    </source>
</evidence>
<dbReference type="GO" id="GO:0015293">
    <property type="term" value="F:symporter activity"/>
    <property type="evidence" value="ECO:0007669"/>
    <property type="project" value="UniProtKB-KW"/>
</dbReference>
<feature type="domain" description="Major facilitator superfamily (MFS) profile" evidence="28">
    <location>
        <begin position="62"/>
        <end position="494"/>
    </location>
</feature>
<evidence type="ECO:0000256" key="14">
    <source>
        <dbReference type="ARBA" id="ARBA00023329"/>
    </source>
</evidence>
<comment type="catalytic activity">
    <reaction evidence="17">
        <text>N-acetylneuraminate(in) + H(+)(in) = N-acetylneuraminate(out) + H(+)(out)</text>
        <dbReference type="Rhea" id="RHEA:28987"/>
        <dbReference type="ChEBI" id="CHEBI:15378"/>
        <dbReference type="ChEBI" id="CHEBI:35418"/>
    </reaction>
    <physiologicalReaction direction="right-to-left" evidence="17">
        <dbReference type="Rhea" id="RHEA:28989"/>
    </physiologicalReaction>
</comment>
<evidence type="ECO:0000256" key="2">
    <source>
        <dbReference type="ARBA" id="ARBA00004554"/>
    </source>
</evidence>
<keyword evidence="14" id="KW-0968">Cytoplasmic vesicle</keyword>
<evidence type="ECO:0000256" key="15">
    <source>
        <dbReference type="ARBA" id="ARBA00050101"/>
    </source>
</evidence>
<comment type="catalytic activity">
    <reaction evidence="15">
        <text>2 nitrate(out) + H(+)(out) = 2 nitrate(in) + H(+)(in)</text>
        <dbReference type="Rhea" id="RHEA:71539"/>
        <dbReference type="ChEBI" id="CHEBI:15378"/>
        <dbReference type="ChEBI" id="CHEBI:17632"/>
    </reaction>
    <physiologicalReaction direction="left-to-right" evidence="15">
        <dbReference type="Rhea" id="RHEA:71540"/>
    </physiologicalReaction>
</comment>
<keyword evidence="30" id="KW-1185">Reference proteome</keyword>
<evidence type="ECO:0000256" key="20">
    <source>
        <dbReference type="ARBA" id="ARBA00051612"/>
    </source>
</evidence>
<evidence type="ECO:0000259" key="28">
    <source>
        <dbReference type="PROSITE" id="PS50850"/>
    </source>
</evidence>
<evidence type="ECO:0000256" key="17">
    <source>
        <dbReference type="ARBA" id="ARBA00050625"/>
    </source>
</evidence>
<feature type="transmembrane region" description="Helical" evidence="27">
    <location>
        <begin position="144"/>
        <end position="162"/>
    </location>
</feature>
<evidence type="ECO:0000256" key="8">
    <source>
        <dbReference type="ARBA" id="ARBA00022847"/>
    </source>
</evidence>
<evidence type="ECO:0000256" key="18">
    <source>
        <dbReference type="ARBA" id="ARBA00051403"/>
    </source>
</evidence>
<feature type="transmembrane region" description="Helical" evidence="27">
    <location>
        <begin position="403"/>
        <end position="422"/>
    </location>
</feature>
<dbReference type="CDD" id="cd17318">
    <property type="entry name" value="MFS_SLC17"/>
    <property type="match status" value="1"/>
</dbReference>
<sequence length="531" mass="58388">MQESNTDVNEESDSHSDATGSGQQNIEASNENQSVPNLSKEWIATRHIFAFLGFLGFANVYAMRVNLSVAIVAMVNSSAIPQRNSTSDDVCPLPTNGSIAPVKEGKFDWDESVQGIILGSFFWGYIVTNPIGGRLGDIFGGKKVFFFGVLFTSLLTLLIPLASYISPYALTALRVCIGLAEGVTFPSMNSMMAKWIPPLERSQTSSFIFAGAQAGIVFSFPLAGLMCDSSFMDGWPMAFYVFGGLGLVWCFFWMILIHESPSTHPRISPEEKLYINSSLRTNKAYFKKMPLPFKEIITSVPFWAILAAHVCQNWGYYFLLTELPTYMKNILHFDIKANSFFSALPYLVMWIVSVVMGFIIDSLRRKGKLATLSARRIANSIGFYCPMICLVLAAYSGCNTKLTLGLLTLGVGLNGATLSGYMNSHLDIASNYAGTLMGLTNCVATIPGFVAPIVVGSIISGQETLSQWRIVFWIAAVIFFIGNTIYIIFISSDEQPWNNLYSSSEIVADGNDYGSLLTASVEDEQILRSER</sequence>
<comment type="subcellular location">
    <subcellularLocation>
        <location evidence="2">Basolateral cell membrane</location>
        <topology evidence="2">Multi-pass membrane protein</topology>
    </subcellularLocation>
    <subcellularLocation>
        <location evidence="3">Cytoplasmic vesicle</location>
        <location evidence="3">Secretory vesicle membrane</location>
        <topology evidence="3">Multi-pass membrane protein</topology>
    </subcellularLocation>
    <subcellularLocation>
        <location evidence="1">Cytoplasmic vesicle</location>
        <location evidence="1">Secretory vesicle</location>
        <location evidence="1">Synaptic vesicle membrane</location>
    </subcellularLocation>
    <subcellularLocation>
        <location evidence="4">Lysosome membrane</location>
    </subcellularLocation>
</comment>
<proteinExistence type="predicted"/>
<dbReference type="GO" id="GO:0016323">
    <property type="term" value="C:basolateral plasma membrane"/>
    <property type="evidence" value="ECO:0007669"/>
    <property type="project" value="UniProtKB-SubCell"/>
</dbReference>
<evidence type="ECO:0000256" key="3">
    <source>
        <dbReference type="ARBA" id="ARBA00004638"/>
    </source>
</evidence>
<keyword evidence="12" id="KW-0325">Glycoprotein</keyword>
<evidence type="ECO:0000256" key="11">
    <source>
        <dbReference type="ARBA" id="ARBA00023136"/>
    </source>
</evidence>
<dbReference type="InterPro" id="IPR036259">
    <property type="entry name" value="MFS_trans_sf"/>
</dbReference>
<comment type="catalytic activity">
    <reaction evidence="19">
        <text>L-glutamate(out) = L-glutamate(in)</text>
        <dbReference type="Rhea" id="RHEA:66336"/>
        <dbReference type="ChEBI" id="CHEBI:29985"/>
    </reaction>
    <physiologicalReaction direction="left-to-right" evidence="19">
        <dbReference type="Rhea" id="RHEA:66337"/>
    </physiologicalReaction>
</comment>
<evidence type="ECO:0000256" key="13">
    <source>
        <dbReference type="ARBA" id="ARBA00023228"/>
    </source>
</evidence>
<dbReference type="PANTHER" id="PTHR11662">
    <property type="entry name" value="SOLUTE CARRIER FAMILY 17"/>
    <property type="match status" value="1"/>
</dbReference>